<dbReference type="RefSeq" id="WP_237978063.1">
    <property type="nucleotide sequence ID" value="NZ_JAKNCT010000003.1"/>
</dbReference>
<evidence type="ECO:0000313" key="1">
    <source>
        <dbReference type="EMBL" id="MCG5030406.1"/>
    </source>
</evidence>
<protein>
    <submittedName>
        <fullName evidence="1">Uncharacterized protein</fullName>
    </submittedName>
</protein>
<gene>
    <name evidence="1" type="ORF">MAF45_02955</name>
</gene>
<dbReference type="EMBL" id="JAKNCT010000003">
    <property type="protein sequence ID" value="MCG5030406.1"/>
    <property type="molecule type" value="Genomic_DNA"/>
</dbReference>
<reference evidence="1 2" key="1">
    <citation type="submission" date="2022-02" db="EMBL/GenBank/DDBJ databases">
        <title>Mesosutterella porci, a novel member of the family Sutterellaceae from pig feces.</title>
        <authorList>
            <person name="Wylensek D."/>
            <person name="Clavel T."/>
        </authorList>
    </citation>
    <scope>NUCLEOTIDE SEQUENCE [LARGE SCALE GENOMIC DNA]</scope>
    <source>
        <strain evidence="2">oilRF-744-wt-GAM-9</strain>
    </source>
</reference>
<evidence type="ECO:0000313" key="2">
    <source>
        <dbReference type="Proteomes" id="UP001297600"/>
    </source>
</evidence>
<sequence>MAEPIQTEWLEATLTDAREALDAAIEELAKHPEEADEILQDRVAEVYAKLNYAVNTARCGASGLDLFSEDELLAYPRAYPFGQAEDEAA</sequence>
<name>A0ABS9MP65_9BURK</name>
<organism evidence="1 2">
    <name type="scientific">Mesosutterella porci</name>
    <dbReference type="NCBI Taxonomy" id="2915351"/>
    <lineage>
        <taxon>Bacteria</taxon>
        <taxon>Pseudomonadati</taxon>
        <taxon>Pseudomonadota</taxon>
        <taxon>Betaproteobacteria</taxon>
        <taxon>Burkholderiales</taxon>
        <taxon>Sutterellaceae</taxon>
        <taxon>Mesosutterella</taxon>
    </lineage>
</organism>
<dbReference type="Proteomes" id="UP001297600">
    <property type="component" value="Unassembled WGS sequence"/>
</dbReference>
<accession>A0ABS9MP65</accession>
<keyword evidence="2" id="KW-1185">Reference proteome</keyword>
<comment type="caution">
    <text evidence="1">The sequence shown here is derived from an EMBL/GenBank/DDBJ whole genome shotgun (WGS) entry which is preliminary data.</text>
</comment>
<proteinExistence type="predicted"/>